<dbReference type="Gene3D" id="3.30.565.10">
    <property type="entry name" value="Histidine kinase-like ATPase, C-terminal domain"/>
    <property type="match status" value="1"/>
</dbReference>
<keyword evidence="2 7" id="KW-0418">Kinase</keyword>
<reference evidence="7 8" key="1">
    <citation type="submission" date="2018-08" db="EMBL/GenBank/DDBJ databases">
        <title>Isolation, diversity and antifungal activity of Actinobacteria from wheat.</title>
        <authorList>
            <person name="Han C."/>
        </authorList>
    </citation>
    <scope>NUCLEOTIDE SEQUENCE [LARGE SCALE GENOMIC DNA]</scope>
    <source>
        <strain evidence="7 8">NEAU-YY421</strain>
    </source>
</reference>
<dbReference type="EMBL" id="QUAK01000077">
    <property type="protein sequence ID" value="RFU86009.1"/>
    <property type="molecule type" value="Genomic_DNA"/>
</dbReference>
<evidence type="ECO:0000256" key="1">
    <source>
        <dbReference type="ARBA" id="ARBA00022679"/>
    </source>
</evidence>
<evidence type="ECO:0000256" key="3">
    <source>
        <dbReference type="ARBA" id="ARBA00023012"/>
    </source>
</evidence>
<protein>
    <submittedName>
        <fullName evidence="7">Sensor histidine kinase</fullName>
    </submittedName>
</protein>
<feature type="transmembrane region" description="Helical" evidence="5">
    <location>
        <begin position="77"/>
        <end position="95"/>
    </location>
</feature>
<organism evidence="7 8">
    <name type="scientific">Streptomyces triticagri</name>
    <dbReference type="NCBI Taxonomy" id="2293568"/>
    <lineage>
        <taxon>Bacteria</taxon>
        <taxon>Bacillati</taxon>
        <taxon>Actinomycetota</taxon>
        <taxon>Actinomycetes</taxon>
        <taxon>Kitasatosporales</taxon>
        <taxon>Streptomycetaceae</taxon>
        <taxon>Streptomyces</taxon>
    </lineage>
</organism>
<evidence type="ECO:0000259" key="6">
    <source>
        <dbReference type="PROSITE" id="PS50109"/>
    </source>
</evidence>
<evidence type="ECO:0000313" key="8">
    <source>
        <dbReference type="Proteomes" id="UP000263094"/>
    </source>
</evidence>
<evidence type="ECO:0000256" key="2">
    <source>
        <dbReference type="ARBA" id="ARBA00022777"/>
    </source>
</evidence>
<accession>A0A372M5C0</accession>
<dbReference type="PANTHER" id="PTHR24421">
    <property type="entry name" value="NITRATE/NITRITE SENSOR PROTEIN NARX-RELATED"/>
    <property type="match status" value="1"/>
</dbReference>
<dbReference type="Pfam" id="PF07730">
    <property type="entry name" value="HisKA_3"/>
    <property type="match status" value="1"/>
</dbReference>
<dbReference type="InterPro" id="IPR050482">
    <property type="entry name" value="Sensor_HK_TwoCompSys"/>
</dbReference>
<dbReference type="GO" id="GO:0016020">
    <property type="term" value="C:membrane"/>
    <property type="evidence" value="ECO:0007669"/>
    <property type="project" value="InterPro"/>
</dbReference>
<feature type="domain" description="Histidine kinase" evidence="6">
    <location>
        <begin position="246"/>
        <end position="439"/>
    </location>
</feature>
<dbReference type="Proteomes" id="UP000263094">
    <property type="component" value="Unassembled WGS sequence"/>
</dbReference>
<dbReference type="CDD" id="cd16917">
    <property type="entry name" value="HATPase_UhpB-NarQ-NarX-like"/>
    <property type="match status" value="1"/>
</dbReference>
<keyword evidence="5" id="KW-1133">Transmembrane helix</keyword>
<dbReference type="InterPro" id="IPR005467">
    <property type="entry name" value="His_kinase_dom"/>
</dbReference>
<evidence type="ECO:0000313" key="7">
    <source>
        <dbReference type="EMBL" id="RFU86009.1"/>
    </source>
</evidence>
<keyword evidence="1" id="KW-0808">Transferase</keyword>
<feature type="region of interest" description="Disordered" evidence="4">
    <location>
        <begin position="419"/>
        <end position="442"/>
    </location>
</feature>
<dbReference type="InterPro" id="IPR036890">
    <property type="entry name" value="HATPase_C_sf"/>
</dbReference>
<dbReference type="InterPro" id="IPR003594">
    <property type="entry name" value="HATPase_dom"/>
</dbReference>
<dbReference type="GO" id="GO:0046983">
    <property type="term" value="F:protein dimerization activity"/>
    <property type="evidence" value="ECO:0007669"/>
    <property type="project" value="InterPro"/>
</dbReference>
<feature type="transmembrane region" description="Helical" evidence="5">
    <location>
        <begin position="172"/>
        <end position="197"/>
    </location>
</feature>
<dbReference type="PIRSF" id="PIRSF037434">
    <property type="entry name" value="STHK_ChrS"/>
    <property type="match status" value="1"/>
</dbReference>
<name>A0A372M5C0_9ACTN</name>
<evidence type="ECO:0000256" key="4">
    <source>
        <dbReference type="SAM" id="MobiDB-lite"/>
    </source>
</evidence>
<dbReference type="SMART" id="SM00387">
    <property type="entry name" value="HATPase_c"/>
    <property type="match status" value="1"/>
</dbReference>
<sequence>MRKQDGAAPRFGSGLAARIERGFEGTDVSADAATAHAHVERRWDTFLRWGPYVLLALTAALVAATSETFTQSADRRWAAAALIAAGFALQVWWGRAGRKATGPGLLSSVYYWTRWAVGFLLAWLNPFAAFYASLGYFGVDRLLPGRMAFLGLFASAVTVAGSQSGGLPPENFGQLGLFGAVLCVNITLIYVFGGLAAHEERRTKIHLATIARLEQALDENAGLHAQLLVQAREAGVADERRRLAAEIHDTLAQGLTGIIAQLQVVSATDDAALAEEHLNRASALARHSLGEARRSVHDLAPAALEHHALPEALERTVTEWAERTGVRAGFTVTGTAEPLHDELEATLLRIAQEALSNAERHADAGRVGVTLSYMAREIALDVRDDGRGFAPGAVPPRSGSGGFGLDGMRARAARVAGAVTVESEPGQGTAVSARVPLVHDDR</sequence>
<dbReference type="AlphaFoldDB" id="A0A372M5C0"/>
<dbReference type="InterPro" id="IPR017205">
    <property type="entry name" value="Sig_transdc_His_kinase_ChrS"/>
</dbReference>
<feature type="transmembrane region" description="Helical" evidence="5">
    <location>
        <begin position="49"/>
        <end position="65"/>
    </location>
</feature>
<comment type="caution">
    <text evidence="7">The sequence shown here is derived from an EMBL/GenBank/DDBJ whole genome shotgun (WGS) entry which is preliminary data.</text>
</comment>
<dbReference type="PANTHER" id="PTHR24421:SF62">
    <property type="entry name" value="SENSORY TRANSDUCTION HISTIDINE KINASE"/>
    <property type="match status" value="1"/>
</dbReference>
<gene>
    <name evidence="7" type="ORF">DY218_14430</name>
</gene>
<dbReference type="GO" id="GO:0000155">
    <property type="term" value="F:phosphorelay sensor kinase activity"/>
    <property type="evidence" value="ECO:0007669"/>
    <property type="project" value="InterPro"/>
</dbReference>
<feature type="transmembrane region" description="Helical" evidence="5">
    <location>
        <begin position="115"/>
        <end position="137"/>
    </location>
</feature>
<dbReference type="Gene3D" id="1.20.5.1930">
    <property type="match status" value="1"/>
</dbReference>
<keyword evidence="3" id="KW-0902">Two-component regulatory system</keyword>
<evidence type="ECO:0000256" key="5">
    <source>
        <dbReference type="SAM" id="Phobius"/>
    </source>
</evidence>
<dbReference type="OrthoDB" id="227596at2"/>
<proteinExistence type="predicted"/>
<keyword evidence="5" id="KW-0812">Transmembrane</keyword>
<dbReference type="InterPro" id="IPR011712">
    <property type="entry name" value="Sig_transdc_His_kin_sub3_dim/P"/>
</dbReference>
<keyword evidence="5" id="KW-0472">Membrane</keyword>
<keyword evidence="8" id="KW-1185">Reference proteome</keyword>
<dbReference type="SUPFAM" id="SSF55874">
    <property type="entry name" value="ATPase domain of HSP90 chaperone/DNA topoisomerase II/histidine kinase"/>
    <property type="match status" value="1"/>
</dbReference>
<dbReference type="Pfam" id="PF02518">
    <property type="entry name" value="HATPase_c"/>
    <property type="match status" value="1"/>
</dbReference>
<dbReference type="PROSITE" id="PS50109">
    <property type="entry name" value="HIS_KIN"/>
    <property type="match status" value="1"/>
</dbReference>